<reference evidence="14 15" key="1">
    <citation type="submission" date="2016-07" db="EMBL/GenBank/DDBJ databases">
        <title>Pervasive Adenine N6-methylation of Active Genes in Fungi.</title>
        <authorList>
            <consortium name="DOE Joint Genome Institute"/>
            <person name="Mondo S.J."/>
            <person name="Dannebaum R.O."/>
            <person name="Kuo R.C."/>
            <person name="Labutti K."/>
            <person name="Haridas S."/>
            <person name="Kuo A."/>
            <person name="Salamov A."/>
            <person name="Ahrendt S.R."/>
            <person name="Lipzen A."/>
            <person name="Sullivan W."/>
            <person name="Andreopoulos W.B."/>
            <person name="Clum A."/>
            <person name="Lindquist E."/>
            <person name="Daum C."/>
            <person name="Ramamoorthy G.K."/>
            <person name="Gryganskyi A."/>
            <person name="Culley D."/>
            <person name="Magnuson J.K."/>
            <person name="James T.Y."/>
            <person name="O'Malley M.A."/>
            <person name="Stajich J.E."/>
            <person name="Spatafora J.W."/>
            <person name="Visel A."/>
            <person name="Grigoriev I.V."/>
        </authorList>
    </citation>
    <scope>NUCLEOTIDE SEQUENCE [LARGE SCALE GENOMIC DNA]</scope>
    <source>
        <strain evidence="14 15">NRRL 2496</strain>
    </source>
</reference>
<evidence type="ECO:0000259" key="13">
    <source>
        <dbReference type="Pfam" id="PF08492"/>
    </source>
</evidence>
<sequence>MTFERIYCYYRTNQLQPAFDLLKQVKEKRNDAAIKYLEAQLLYADEQYAQSIQLYEELLVNVDKASHLYEEIQVNLLAAKAALAFTDKDASPEKEPILDQVSKQASYEVAYNAASLHLARSDLDEARKQLETARKTCHEKLTEADTPQEEIDEELAVIATQLAYTYQMQGRLDDAMEIYQSVLDSGIEDPGIKAVASNNIVAVQQKKDVFDAAKKLKAASGKPVDNKLKRYQKRVIAMNDALLQLYMNKYSACRDAAKRLIETYGECDEFYLILASATYQQHKAEKAIEELKALAEKKPESVAIRFATIQLQLLQSQTTGALATLESYLSHIGETNKREYYRPALIALLVWLYEQTGQSQRAMELLEQASDYWKKDAKLGLSAPTSILKQTAAFKLKSGRYSEAAADYEELVREDPTDAQAVAGLVTAYIEIDPAKAEQYGNALPSIAFDHLDVQSLERSVPGVKRGYVRKAPSQTPQVKKNKNKKKRKPLLPKNYDPNNAPDPERWLPKYERSSYRVKGKNKKAASRGPQGAYVAGGGIGSTGSAKITGKQVEEAEQTSPPPEPAKQQKASGSKAANKKKGGKKKGKKW</sequence>
<keyword evidence="8 9" id="KW-0687">Ribonucleoprotein</keyword>
<dbReference type="InterPro" id="IPR026270">
    <property type="entry name" value="SRP72"/>
</dbReference>
<dbReference type="GO" id="GO:0043022">
    <property type="term" value="F:ribosome binding"/>
    <property type="evidence" value="ECO:0007669"/>
    <property type="project" value="TreeGrafter"/>
</dbReference>
<comment type="function">
    <text evidence="9">Component of the signal recognition particle (SRP) complex, a ribonucleoprotein complex that mediates the cotranslational targeting of secretory and membrane proteins to the endoplasmic reticulum (ER).</text>
</comment>
<dbReference type="GO" id="GO:0005786">
    <property type="term" value="C:signal recognition particle, endoplasmic reticulum targeting"/>
    <property type="evidence" value="ECO:0007669"/>
    <property type="project" value="UniProtKB-UniRule"/>
</dbReference>
<feature type="compositionally biased region" description="Basic residues" evidence="12">
    <location>
        <begin position="577"/>
        <end position="590"/>
    </location>
</feature>
<dbReference type="OMA" id="NDMKVLA"/>
<feature type="compositionally biased region" description="Basic and acidic residues" evidence="12">
    <location>
        <begin position="503"/>
        <end position="515"/>
    </location>
</feature>
<evidence type="ECO:0000256" key="6">
    <source>
        <dbReference type="ARBA" id="ARBA00022824"/>
    </source>
</evidence>
<dbReference type="PANTHER" id="PTHR14094">
    <property type="entry name" value="SIGNAL RECOGNITION PARTICLE 72"/>
    <property type="match status" value="1"/>
</dbReference>
<dbReference type="AlphaFoldDB" id="A0A1X2H9T6"/>
<accession>A0A1X2H9T6</accession>
<keyword evidence="10" id="KW-0802">TPR repeat</keyword>
<evidence type="ECO:0000256" key="1">
    <source>
        <dbReference type="ARBA" id="ARBA00004240"/>
    </source>
</evidence>
<dbReference type="SMART" id="SM00028">
    <property type="entry name" value="TPR"/>
    <property type="match status" value="5"/>
</dbReference>
<protein>
    <recommendedName>
        <fullName evidence="4 9">Signal recognition particle subunit SRP72</fullName>
    </recommendedName>
</protein>
<feature type="repeat" description="TPR" evidence="10">
    <location>
        <begin position="385"/>
        <end position="418"/>
    </location>
</feature>
<dbReference type="GO" id="GO:0006614">
    <property type="term" value="P:SRP-dependent cotranslational protein targeting to membrane"/>
    <property type="evidence" value="ECO:0007669"/>
    <property type="project" value="UniProtKB-UniRule"/>
</dbReference>
<dbReference type="OrthoDB" id="5421607at2759"/>
<dbReference type="FunCoup" id="A0A1X2H9T6">
    <property type="interactions" value="482"/>
</dbReference>
<dbReference type="InParanoid" id="A0A1X2H9T6"/>
<keyword evidence="15" id="KW-1185">Reference proteome</keyword>
<dbReference type="GO" id="GO:0008312">
    <property type="term" value="F:7S RNA binding"/>
    <property type="evidence" value="ECO:0007669"/>
    <property type="project" value="InterPro"/>
</dbReference>
<evidence type="ECO:0000256" key="8">
    <source>
        <dbReference type="ARBA" id="ARBA00023274"/>
    </source>
</evidence>
<dbReference type="PANTHER" id="PTHR14094:SF9">
    <property type="entry name" value="SIGNAL RECOGNITION PARTICLE SUBUNIT SRP72"/>
    <property type="match status" value="1"/>
</dbReference>
<dbReference type="InterPro" id="IPR013699">
    <property type="entry name" value="Signal_recog_part_SRP72_RNA-bd"/>
</dbReference>
<dbReference type="Pfam" id="PF13374">
    <property type="entry name" value="TPR_10"/>
    <property type="match status" value="1"/>
</dbReference>
<feature type="compositionally biased region" description="Low complexity" evidence="12">
    <location>
        <begin position="566"/>
        <end position="576"/>
    </location>
</feature>
<dbReference type="Pfam" id="PF13432">
    <property type="entry name" value="TPR_16"/>
    <property type="match status" value="1"/>
</dbReference>
<dbReference type="InterPro" id="IPR011990">
    <property type="entry name" value="TPR-like_helical_dom_sf"/>
</dbReference>
<feature type="compositionally biased region" description="Basic residues" evidence="12">
    <location>
        <begin position="480"/>
        <end position="491"/>
    </location>
</feature>
<feature type="compositionally biased region" description="Basic residues" evidence="12">
    <location>
        <begin position="516"/>
        <end position="526"/>
    </location>
</feature>
<dbReference type="Proteomes" id="UP000242180">
    <property type="component" value="Unassembled WGS sequence"/>
</dbReference>
<dbReference type="Pfam" id="PF08492">
    <property type="entry name" value="SRP72"/>
    <property type="match status" value="1"/>
</dbReference>
<keyword evidence="7 9" id="KW-0733">Signal recognition particle</keyword>
<evidence type="ECO:0000313" key="15">
    <source>
        <dbReference type="Proteomes" id="UP000242180"/>
    </source>
</evidence>
<evidence type="ECO:0000256" key="12">
    <source>
        <dbReference type="SAM" id="MobiDB-lite"/>
    </source>
</evidence>
<feature type="region of interest" description="Disordered" evidence="12">
    <location>
        <begin position="463"/>
        <end position="590"/>
    </location>
</feature>
<evidence type="ECO:0000256" key="5">
    <source>
        <dbReference type="ARBA" id="ARBA00022490"/>
    </source>
</evidence>
<keyword evidence="5 9" id="KW-0963">Cytoplasm</keyword>
<evidence type="ECO:0000256" key="3">
    <source>
        <dbReference type="ARBA" id="ARBA00007676"/>
    </source>
</evidence>
<dbReference type="EMBL" id="MCGN01000006">
    <property type="protein sequence ID" value="ORY95441.1"/>
    <property type="molecule type" value="Genomic_DNA"/>
</dbReference>
<evidence type="ECO:0000256" key="11">
    <source>
        <dbReference type="SAM" id="Coils"/>
    </source>
</evidence>
<feature type="domain" description="Signal recognition particle SRP72 subunit RNA-binding" evidence="13">
    <location>
        <begin position="472"/>
        <end position="517"/>
    </location>
</feature>
<dbReference type="PROSITE" id="PS50005">
    <property type="entry name" value="TPR"/>
    <property type="match status" value="1"/>
</dbReference>
<proteinExistence type="inferred from homology"/>
<dbReference type="InterPro" id="IPR019734">
    <property type="entry name" value="TPR_rpt"/>
</dbReference>
<dbReference type="Gene3D" id="1.25.40.10">
    <property type="entry name" value="Tetratricopeptide repeat domain"/>
    <property type="match status" value="4"/>
</dbReference>
<dbReference type="PIRSF" id="PIRSF038922">
    <property type="entry name" value="SRP72"/>
    <property type="match status" value="1"/>
</dbReference>
<evidence type="ECO:0000313" key="14">
    <source>
        <dbReference type="EMBL" id="ORY95441.1"/>
    </source>
</evidence>
<dbReference type="GO" id="GO:0005783">
    <property type="term" value="C:endoplasmic reticulum"/>
    <property type="evidence" value="ECO:0007669"/>
    <property type="project" value="UniProtKB-SubCell"/>
</dbReference>
<gene>
    <name evidence="14" type="ORF">BCR43DRAFT_557592</name>
</gene>
<name>A0A1X2H9T6_SYNRA</name>
<evidence type="ECO:0000256" key="10">
    <source>
        <dbReference type="PROSITE-ProRule" id="PRU00339"/>
    </source>
</evidence>
<evidence type="ECO:0000256" key="7">
    <source>
        <dbReference type="ARBA" id="ARBA00023135"/>
    </source>
</evidence>
<dbReference type="Pfam" id="PF14559">
    <property type="entry name" value="TPR_19"/>
    <property type="match status" value="1"/>
</dbReference>
<evidence type="ECO:0000256" key="2">
    <source>
        <dbReference type="ARBA" id="ARBA00004496"/>
    </source>
</evidence>
<evidence type="ECO:0000256" key="4">
    <source>
        <dbReference type="ARBA" id="ARBA00018350"/>
    </source>
</evidence>
<comment type="subcellular location">
    <subcellularLocation>
        <location evidence="2 9">Cytoplasm</location>
    </subcellularLocation>
    <subcellularLocation>
        <location evidence="1">Endoplasmic reticulum</location>
    </subcellularLocation>
</comment>
<organism evidence="14 15">
    <name type="scientific">Syncephalastrum racemosum</name>
    <name type="common">Filamentous fungus</name>
    <dbReference type="NCBI Taxonomy" id="13706"/>
    <lineage>
        <taxon>Eukaryota</taxon>
        <taxon>Fungi</taxon>
        <taxon>Fungi incertae sedis</taxon>
        <taxon>Mucoromycota</taxon>
        <taxon>Mucoromycotina</taxon>
        <taxon>Mucoromycetes</taxon>
        <taxon>Mucorales</taxon>
        <taxon>Syncephalastraceae</taxon>
        <taxon>Syncephalastrum</taxon>
    </lineage>
</organism>
<comment type="caution">
    <text evidence="14">The sequence shown here is derived from an EMBL/GenBank/DDBJ whole genome shotgun (WGS) entry which is preliminary data.</text>
</comment>
<dbReference type="SUPFAM" id="SSF48452">
    <property type="entry name" value="TPR-like"/>
    <property type="match status" value="2"/>
</dbReference>
<feature type="coiled-coil region" evidence="11">
    <location>
        <begin position="116"/>
        <end position="143"/>
    </location>
</feature>
<comment type="similarity">
    <text evidence="3 9">Belongs to the SRP72 family.</text>
</comment>
<keyword evidence="11" id="KW-0175">Coiled coil</keyword>
<dbReference type="STRING" id="13706.A0A1X2H9T6"/>
<keyword evidence="6" id="KW-0256">Endoplasmic reticulum</keyword>
<evidence type="ECO:0000256" key="9">
    <source>
        <dbReference type="PIRNR" id="PIRNR038922"/>
    </source>
</evidence>